<dbReference type="Gene3D" id="1.10.3210.10">
    <property type="entry name" value="Hypothetical protein af1432"/>
    <property type="match status" value="1"/>
</dbReference>
<dbReference type="AlphaFoldDB" id="A0A1E3RI79"/>
<organism evidence="1 2">
    <name type="scientific">Mycolicibacterium flavescens</name>
    <name type="common">Mycobacterium flavescens</name>
    <dbReference type="NCBI Taxonomy" id="1776"/>
    <lineage>
        <taxon>Bacteria</taxon>
        <taxon>Bacillati</taxon>
        <taxon>Actinomycetota</taxon>
        <taxon>Actinomycetes</taxon>
        <taxon>Mycobacteriales</taxon>
        <taxon>Mycobacteriaceae</taxon>
        <taxon>Mycolicibacterium</taxon>
    </lineage>
</organism>
<gene>
    <name evidence="1" type="ORF">BHQ18_14325</name>
</gene>
<keyword evidence="1" id="KW-0378">Hydrolase</keyword>
<evidence type="ECO:0000313" key="1">
    <source>
        <dbReference type="EMBL" id="ODQ89585.1"/>
    </source>
</evidence>
<protein>
    <submittedName>
        <fullName evidence="1">HD family phosphohydrolase</fullName>
    </submittedName>
</protein>
<sequence>MNDWYRPISGRFPRVSGSDQVVAVLESLRGVWDEDAVDEFDHACQSAALAVADGADDGLVLAAALHDVGHSPLLADGSRAHDVIARDWLAPRFGARVGWLAGAHVAAKRYLVATRPGYGQTLSAVSVASLACQGGAAADVEFARHPWWPDALRLRAYDDAAKQPGAPGIELDALIGIAERLAVAAGR</sequence>
<name>A0A1E3RI79_MYCFV</name>
<dbReference type="STRING" id="1776.BHQ18_14325"/>
<dbReference type="PANTHER" id="PTHR40202:SF1">
    <property type="entry name" value="HD DOMAIN-CONTAINING PROTEIN"/>
    <property type="match status" value="1"/>
</dbReference>
<dbReference type="Proteomes" id="UP000094053">
    <property type="component" value="Unassembled WGS sequence"/>
</dbReference>
<dbReference type="GO" id="GO:0016787">
    <property type="term" value="F:hydrolase activity"/>
    <property type="evidence" value="ECO:0007669"/>
    <property type="project" value="UniProtKB-KW"/>
</dbReference>
<dbReference type="InterPro" id="IPR052567">
    <property type="entry name" value="OP_Dioxygenase"/>
</dbReference>
<comment type="caution">
    <text evidence="1">The sequence shown here is derived from an EMBL/GenBank/DDBJ whole genome shotgun (WGS) entry which is preliminary data.</text>
</comment>
<proteinExistence type="predicted"/>
<keyword evidence="2" id="KW-1185">Reference proteome</keyword>
<dbReference type="EMBL" id="MIHA01000009">
    <property type="protein sequence ID" value="ODQ89585.1"/>
    <property type="molecule type" value="Genomic_DNA"/>
</dbReference>
<evidence type="ECO:0000313" key="2">
    <source>
        <dbReference type="Proteomes" id="UP000094053"/>
    </source>
</evidence>
<dbReference type="PANTHER" id="PTHR40202">
    <property type="match status" value="1"/>
</dbReference>
<reference evidence="2" key="1">
    <citation type="submission" date="2016-09" db="EMBL/GenBank/DDBJ databases">
        <authorList>
            <person name="Greninger A.L."/>
            <person name="Jerome K.R."/>
            <person name="Mcnair B."/>
            <person name="Wallis C."/>
            <person name="Fang F."/>
        </authorList>
    </citation>
    <scope>NUCLEOTIDE SEQUENCE [LARGE SCALE GENOMIC DNA]</scope>
    <source>
        <strain evidence="2">M6</strain>
    </source>
</reference>
<accession>A0A1E3RI79</accession>
<dbReference type="OrthoDB" id="581608at2"/>